<dbReference type="InterPro" id="IPR044429">
    <property type="entry name" value="SETD4_SET"/>
</dbReference>
<feature type="domain" description="SET" evidence="1">
    <location>
        <begin position="40"/>
        <end position="263"/>
    </location>
</feature>
<dbReference type="PROSITE" id="PS50280">
    <property type="entry name" value="SET"/>
    <property type="match status" value="1"/>
</dbReference>
<dbReference type="GO" id="GO:0016279">
    <property type="term" value="F:protein-lysine N-methyltransferase activity"/>
    <property type="evidence" value="ECO:0007669"/>
    <property type="project" value="InterPro"/>
</dbReference>
<sequence length="425" mass="48307">MGRTARRRRKTKPDRPYTGYQVEIVSLTTWMKSHGWKPTCRLAPACFSDTGRGLMAAQNIDVGQPLAIVPGCLVITVDSVSVSPLGKYMTAVYKTQQVLATYLMFERHKGSESFWYNYIVSLPTTMSNAAYCTTENLPDDLSAKVIDHQSTIMTTYNEVMSGMSSNICSHCSKTFSNIFTFEVYKWSWSIVNTRAVYMSPVCSLKNKIKLSDINNLALAPYIDMFNHSPMACVRATVNHLNGTYTIVTEKLFKKNSEVFINYGPHSNIKLFLEYGFVVPSNPQDSIHLSANEIISKTDKNLNKNRMEKLRSYDLLEGHYCTSEGLSWSTRILIYLLIYSDRLNDEELKNRVFANLFDQCEIEAVSKIGAIVVETKLEETKHWESNMLTVLEKNQVEKSSGFTVAVELVKENRRLLEKCLQSLNVK</sequence>
<evidence type="ECO:0000259" key="1">
    <source>
        <dbReference type="PROSITE" id="PS50280"/>
    </source>
</evidence>
<dbReference type="PANTHER" id="PTHR13271">
    <property type="entry name" value="UNCHARACTERIZED PUTATIVE METHYLTRANSFERASE"/>
    <property type="match status" value="1"/>
</dbReference>
<reference evidence="2" key="1">
    <citation type="submission" date="2018-04" db="EMBL/GenBank/DDBJ databases">
        <title>Transcriptome assembly of Sipha flava.</title>
        <authorList>
            <person name="Scully E.D."/>
            <person name="Geib S.M."/>
            <person name="Palmer N.A."/>
            <person name="Koch K."/>
            <person name="Bradshaw J."/>
            <person name="Heng-Moss T."/>
            <person name="Sarath G."/>
        </authorList>
    </citation>
    <scope>NUCLEOTIDE SEQUENCE</scope>
</reference>
<name>A0A2S2Q102_9HEMI</name>
<dbReference type="InterPro" id="IPR001214">
    <property type="entry name" value="SET_dom"/>
</dbReference>
<dbReference type="EMBL" id="GGMS01002254">
    <property type="protein sequence ID" value="MBY71457.1"/>
    <property type="molecule type" value="Transcribed_RNA"/>
</dbReference>
<dbReference type="SUPFAM" id="SSF82199">
    <property type="entry name" value="SET domain"/>
    <property type="match status" value="1"/>
</dbReference>
<organism evidence="2">
    <name type="scientific">Sipha flava</name>
    <name type="common">yellow sugarcane aphid</name>
    <dbReference type="NCBI Taxonomy" id="143950"/>
    <lineage>
        <taxon>Eukaryota</taxon>
        <taxon>Metazoa</taxon>
        <taxon>Ecdysozoa</taxon>
        <taxon>Arthropoda</taxon>
        <taxon>Hexapoda</taxon>
        <taxon>Insecta</taxon>
        <taxon>Pterygota</taxon>
        <taxon>Neoptera</taxon>
        <taxon>Paraneoptera</taxon>
        <taxon>Hemiptera</taxon>
        <taxon>Sternorrhyncha</taxon>
        <taxon>Aphidomorpha</taxon>
        <taxon>Aphidoidea</taxon>
        <taxon>Aphididae</taxon>
        <taxon>Sipha</taxon>
    </lineage>
</organism>
<evidence type="ECO:0000313" key="2">
    <source>
        <dbReference type="EMBL" id="MBY71457.1"/>
    </source>
</evidence>
<proteinExistence type="predicted"/>
<protein>
    <submittedName>
        <fullName evidence="2">SET domain-containing protein 4</fullName>
    </submittedName>
</protein>
<dbReference type="CDD" id="cd19177">
    <property type="entry name" value="SET_SETD4"/>
    <property type="match status" value="1"/>
</dbReference>
<accession>A0A2S2Q102</accession>
<dbReference type="InterPro" id="IPR050600">
    <property type="entry name" value="SETD3_SETD6_MTase"/>
</dbReference>
<dbReference type="OrthoDB" id="441812at2759"/>
<gene>
    <name evidence="2" type="primary">SETD4</name>
    <name evidence="2" type="ORF">g.119654</name>
</gene>
<dbReference type="AlphaFoldDB" id="A0A2S2Q102"/>
<dbReference type="PANTHER" id="PTHR13271:SF151">
    <property type="entry name" value="SET DOMAIN-CONTAINING PROTEIN 4"/>
    <property type="match status" value="1"/>
</dbReference>
<dbReference type="Gene3D" id="3.90.1410.10">
    <property type="entry name" value="set domain protein methyltransferase, domain 1"/>
    <property type="match status" value="1"/>
</dbReference>
<dbReference type="InterPro" id="IPR046341">
    <property type="entry name" value="SET_dom_sf"/>
</dbReference>
<dbReference type="Pfam" id="PF00856">
    <property type="entry name" value="SET"/>
    <property type="match status" value="1"/>
</dbReference>